<sequence length="261" mass="26972">MGSATRNALEASRHAVSATPGADRAAGEQLLAAARTIHAAPALQSALVAEDSPAAATMRDRVFGELSTSARAILDAALAQTWSSARDLVAGIEELGIRVVAAASADAESVARELHAVGSLVVSNAELELALSGTRGTSERRGALIDSLLAGQAHEETRVIMGHLVRAPRGRRIGELVRTATELVADQAGRGIATVTVAKPLSATQVAAIESTVCERYGREHLLVQIVDPAVVGGARVQVGYDVIDGSIAARLTDLTLQLAR</sequence>
<organism evidence="9 10">
    <name type="scientific">Microcella putealis</name>
    <dbReference type="NCBI Taxonomy" id="337005"/>
    <lineage>
        <taxon>Bacteria</taxon>
        <taxon>Bacillati</taxon>
        <taxon>Actinomycetota</taxon>
        <taxon>Actinomycetes</taxon>
        <taxon>Micrococcales</taxon>
        <taxon>Microbacteriaceae</taxon>
        <taxon>Microcella</taxon>
    </lineage>
</organism>
<feature type="region of interest" description="Disordered" evidence="8">
    <location>
        <begin position="1"/>
        <end position="21"/>
    </location>
</feature>
<comment type="subcellular location">
    <subcellularLocation>
        <location evidence="7">Cell membrane</location>
        <topology evidence="7">Peripheral membrane protein</topology>
    </subcellularLocation>
    <subcellularLocation>
        <location evidence="1">Membrane</location>
    </subcellularLocation>
</comment>
<evidence type="ECO:0000256" key="4">
    <source>
        <dbReference type="ARBA" id="ARBA00023065"/>
    </source>
</evidence>
<evidence type="ECO:0000313" key="9">
    <source>
        <dbReference type="EMBL" id="RZS59168.1"/>
    </source>
</evidence>
<dbReference type="Pfam" id="PF00213">
    <property type="entry name" value="OSCP"/>
    <property type="match status" value="1"/>
</dbReference>
<keyword evidence="4 7" id="KW-0406">Ion transport</keyword>
<gene>
    <name evidence="7" type="primary">atpH</name>
    <name evidence="9" type="ORF">EV141_0385</name>
</gene>
<evidence type="ECO:0000256" key="2">
    <source>
        <dbReference type="ARBA" id="ARBA00022448"/>
    </source>
</evidence>
<dbReference type="OrthoDB" id="5242917at2"/>
<dbReference type="GO" id="GO:0045259">
    <property type="term" value="C:proton-transporting ATP synthase complex"/>
    <property type="evidence" value="ECO:0007669"/>
    <property type="project" value="UniProtKB-KW"/>
</dbReference>
<dbReference type="EMBL" id="SGWW01000001">
    <property type="protein sequence ID" value="RZS59168.1"/>
    <property type="molecule type" value="Genomic_DNA"/>
</dbReference>
<evidence type="ECO:0000313" key="10">
    <source>
        <dbReference type="Proteomes" id="UP000293519"/>
    </source>
</evidence>
<evidence type="ECO:0000256" key="6">
    <source>
        <dbReference type="ARBA" id="ARBA00023310"/>
    </source>
</evidence>
<evidence type="ECO:0000256" key="5">
    <source>
        <dbReference type="ARBA" id="ARBA00023136"/>
    </source>
</evidence>
<evidence type="ECO:0000256" key="1">
    <source>
        <dbReference type="ARBA" id="ARBA00004370"/>
    </source>
</evidence>
<dbReference type="HAMAP" id="MF_01416">
    <property type="entry name" value="ATP_synth_delta_bact"/>
    <property type="match status" value="1"/>
</dbReference>
<dbReference type="PANTHER" id="PTHR11910">
    <property type="entry name" value="ATP SYNTHASE DELTA CHAIN"/>
    <property type="match status" value="1"/>
</dbReference>
<protein>
    <recommendedName>
        <fullName evidence="7">ATP synthase subunit delta</fullName>
    </recommendedName>
    <alternativeName>
        <fullName evidence="7">ATP synthase F(1) sector subunit delta</fullName>
    </alternativeName>
    <alternativeName>
        <fullName evidence="7">F-type ATPase subunit delta</fullName>
        <shortName evidence="7">F-ATPase subunit delta</shortName>
    </alternativeName>
</protein>
<dbReference type="AlphaFoldDB" id="A0A4Q7LY67"/>
<dbReference type="GO" id="GO:0005886">
    <property type="term" value="C:plasma membrane"/>
    <property type="evidence" value="ECO:0007669"/>
    <property type="project" value="UniProtKB-SubCell"/>
</dbReference>
<accession>A0A4Q7LY67</accession>
<keyword evidence="2 7" id="KW-0813">Transport</keyword>
<dbReference type="GO" id="GO:0046933">
    <property type="term" value="F:proton-transporting ATP synthase activity, rotational mechanism"/>
    <property type="evidence" value="ECO:0007669"/>
    <property type="project" value="UniProtKB-UniRule"/>
</dbReference>
<comment type="function">
    <text evidence="7">F(1)F(0) ATP synthase produces ATP from ADP in the presence of a proton or sodium gradient. F-type ATPases consist of two structural domains, F(1) containing the extramembraneous catalytic core and F(0) containing the membrane proton channel, linked together by a central stalk and a peripheral stalk. During catalysis, ATP synthesis in the catalytic domain of F(1) is coupled via a rotary mechanism of the central stalk subunits to proton translocation.</text>
</comment>
<keyword evidence="10" id="KW-1185">Reference proteome</keyword>
<evidence type="ECO:0000256" key="8">
    <source>
        <dbReference type="SAM" id="MobiDB-lite"/>
    </source>
</evidence>
<comment type="caution">
    <text evidence="9">The sequence shown here is derived from an EMBL/GenBank/DDBJ whole genome shotgun (WGS) entry which is preliminary data.</text>
</comment>
<reference evidence="9 10" key="1">
    <citation type="journal article" date="2015" name="Stand. Genomic Sci.">
        <title>Genomic Encyclopedia of Bacterial and Archaeal Type Strains, Phase III: the genomes of soil and plant-associated and newly described type strains.</title>
        <authorList>
            <person name="Whitman W.B."/>
            <person name="Woyke T."/>
            <person name="Klenk H.P."/>
            <person name="Zhou Y."/>
            <person name="Lilburn T.G."/>
            <person name="Beck B.J."/>
            <person name="De Vos P."/>
            <person name="Vandamme P."/>
            <person name="Eisen J.A."/>
            <person name="Garrity G."/>
            <person name="Hugenholtz P."/>
            <person name="Kyrpides N.C."/>
        </authorList>
    </citation>
    <scope>NUCLEOTIDE SEQUENCE [LARGE SCALE GENOMIC DNA]</scope>
    <source>
        <strain evidence="9 10">CV2</strain>
    </source>
</reference>
<comment type="function">
    <text evidence="7">This protein is part of the stalk that links CF(0) to CF(1). It either transmits conformational changes from CF(0) to CF(1) or is implicated in proton conduction.</text>
</comment>
<proteinExistence type="inferred from homology"/>
<keyword evidence="5 7" id="KW-0472">Membrane</keyword>
<evidence type="ECO:0000256" key="3">
    <source>
        <dbReference type="ARBA" id="ARBA00022781"/>
    </source>
</evidence>
<evidence type="ECO:0000256" key="7">
    <source>
        <dbReference type="HAMAP-Rule" id="MF_01416"/>
    </source>
</evidence>
<keyword evidence="6 7" id="KW-0066">ATP synthesis</keyword>
<name>A0A4Q7LY67_9MICO</name>
<dbReference type="RefSeq" id="WP_130484279.1">
    <property type="nucleotide sequence ID" value="NZ_SGWW01000001.1"/>
</dbReference>
<dbReference type="InterPro" id="IPR000711">
    <property type="entry name" value="ATPase_OSCP/dsu"/>
</dbReference>
<keyword evidence="7" id="KW-1003">Cell membrane</keyword>
<keyword evidence="7" id="KW-0139">CF(1)</keyword>
<dbReference type="PRINTS" id="PR00125">
    <property type="entry name" value="ATPASEDELTA"/>
</dbReference>
<keyword evidence="3 7" id="KW-0375">Hydrogen ion transport</keyword>
<dbReference type="Proteomes" id="UP000293519">
    <property type="component" value="Unassembled WGS sequence"/>
</dbReference>
<comment type="similarity">
    <text evidence="7">Belongs to the ATPase delta chain family.</text>
</comment>